<comment type="catalytic activity">
    <reaction evidence="10">
        <text>L-serine = pyruvate + NH4(+)</text>
        <dbReference type="Rhea" id="RHEA:19169"/>
        <dbReference type="ChEBI" id="CHEBI:15361"/>
        <dbReference type="ChEBI" id="CHEBI:28938"/>
        <dbReference type="ChEBI" id="CHEBI:33384"/>
        <dbReference type="EC" id="4.3.1.17"/>
    </reaction>
</comment>
<dbReference type="EC" id="4.3.1.17" evidence="5"/>
<comment type="cofactor">
    <cofactor evidence="1">
        <name>pyridoxal 5'-phosphate</name>
        <dbReference type="ChEBI" id="CHEBI:597326"/>
    </cofactor>
</comment>
<dbReference type="InterPro" id="IPR001926">
    <property type="entry name" value="TrpB-like_PALP"/>
</dbReference>
<dbReference type="PANTHER" id="PTHR48078:SF2">
    <property type="entry name" value="CATABOLIC L-SERINE_THREONINE DEHYDRATASE"/>
    <property type="match status" value="1"/>
</dbReference>
<keyword evidence="9" id="KW-0456">Lyase</keyword>
<dbReference type="GO" id="GO:0003941">
    <property type="term" value="F:L-serine ammonia-lyase activity"/>
    <property type="evidence" value="ECO:0007669"/>
    <property type="project" value="UniProtKB-EC"/>
</dbReference>
<dbReference type="GO" id="GO:0006094">
    <property type="term" value="P:gluconeogenesis"/>
    <property type="evidence" value="ECO:0007669"/>
    <property type="project" value="UniProtKB-KW"/>
</dbReference>
<dbReference type="STRING" id="321146.A0A139H7U8"/>
<dbReference type="InterPro" id="IPR050147">
    <property type="entry name" value="Ser/Thr_Dehydratase"/>
</dbReference>
<organism evidence="12 13">
    <name type="scientific">Pseudocercospora eumusae</name>
    <dbReference type="NCBI Taxonomy" id="321146"/>
    <lineage>
        <taxon>Eukaryota</taxon>
        <taxon>Fungi</taxon>
        <taxon>Dikarya</taxon>
        <taxon>Ascomycota</taxon>
        <taxon>Pezizomycotina</taxon>
        <taxon>Dothideomycetes</taxon>
        <taxon>Dothideomycetidae</taxon>
        <taxon>Mycosphaerellales</taxon>
        <taxon>Mycosphaerellaceae</taxon>
        <taxon>Pseudocercospora</taxon>
    </lineage>
</organism>
<dbReference type="FunFam" id="3.40.50.1100:FF:000040">
    <property type="entry name" value="L-serine dehydratase, putative"/>
    <property type="match status" value="1"/>
</dbReference>
<dbReference type="InterPro" id="IPR000634">
    <property type="entry name" value="Ser/Thr_deHydtase_PyrdxlP-BS"/>
</dbReference>
<feature type="domain" description="Tryptophan synthase beta chain-like PALP" evidence="11">
    <location>
        <begin position="18"/>
        <end position="341"/>
    </location>
</feature>
<evidence type="ECO:0000259" key="11">
    <source>
        <dbReference type="Pfam" id="PF00291"/>
    </source>
</evidence>
<dbReference type="Gene3D" id="3.40.50.1100">
    <property type="match status" value="2"/>
</dbReference>
<accession>A0A139H7U8</accession>
<dbReference type="GO" id="GO:0006565">
    <property type="term" value="P:L-serine catabolic process"/>
    <property type="evidence" value="ECO:0007669"/>
    <property type="project" value="TreeGrafter"/>
</dbReference>
<evidence type="ECO:0000256" key="1">
    <source>
        <dbReference type="ARBA" id="ARBA00001933"/>
    </source>
</evidence>
<keyword evidence="7" id="KW-0963">Cytoplasm</keyword>
<evidence type="ECO:0000256" key="3">
    <source>
        <dbReference type="ARBA" id="ARBA00004742"/>
    </source>
</evidence>
<dbReference type="InterPro" id="IPR036052">
    <property type="entry name" value="TrpB-like_PALP_sf"/>
</dbReference>
<evidence type="ECO:0000256" key="5">
    <source>
        <dbReference type="ARBA" id="ARBA00012093"/>
    </source>
</evidence>
<evidence type="ECO:0000256" key="2">
    <source>
        <dbReference type="ARBA" id="ARBA00004496"/>
    </source>
</evidence>
<dbReference type="PROSITE" id="PS00165">
    <property type="entry name" value="DEHYDRATASE_SER_THR"/>
    <property type="match status" value="1"/>
</dbReference>
<comment type="pathway">
    <text evidence="3">Carbohydrate biosynthesis; gluconeogenesis.</text>
</comment>
<evidence type="ECO:0000256" key="10">
    <source>
        <dbReference type="ARBA" id="ARBA00049406"/>
    </source>
</evidence>
<dbReference type="Proteomes" id="UP000070133">
    <property type="component" value="Unassembled WGS sequence"/>
</dbReference>
<proteinExistence type="inferred from homology"/>
<dbReference type="GO" id="GO:0005737">
    <property type="term" value="C:cytoplasm"/>
    <property type="evidence" value="ECO:0007669"/>
    <property type="project" value="UniProtKB-SubCell"/>
</dbReference>
<name>A0A139H7U8_9PEZI</name>
<sequence length="366" mass="39405">MAIGAKTSPRTRYEKKPWRKTPLVESTKLSEAAGCRIFLKLENLQPSGSFKSRGLGNLVLKAFYSSPTPEKLHIFSSSGGNAGLGAVYAANFVSRPSTVCVPMSTKGHMIEKIKDAGATDVIQYGATLHAADVYLKEVVMPAARERGEVPVYVNPFDHPDIWEGHASLVDEIGEQMAEIGEDAPEFLVCSVGGGGLFNGIVEGIERQKGRFEEVGGCAGWERTKCVCVETEGADSLAQSLARGENSTLKGITSIATSLGVVRVSDRTFDLVREGRKTGKVKNVVLSDAEAAMGCWRLAEDERILVEAACGVNVALCYGNRLKKALGRPVRPDEKVVIVICGGSNVSTSIVESWKEEYAQVLETTIY</sequence>
<dbReference type="EMBL" id="LFZN01000111">
    <property type="protein sequence ID" value="KXS98537.1"/>
    <property type="molecule type" value="Genomic_DNA"/>
</dbReference>
<dbReference type="GO" id="GO:0009097">
    <property type="term" value="P:isoleucine biosynthetic process"/>
    <property type="evidence" value="ECO:0007669"/>
    <property type="project" value="TreeGrafter"/>
</dbReference>
<dbReference type="AlphaFoldDB" id="A0A139H7U8"/>
<keyword evidence="8" id="KW-0663">Pyridoxal phosphate</keyword>
<comment type="similarity">
    <text evidence="4">Belongs to the serine/threonine dehydratase family.</text>
</comment>
<comment type="caution">
    <text evidence="12">The sequence shown here is derived from an EMBL/GenBank/DDBJ whole genome shotgun (WGS) entry which is preliminary data.</text>
</comment>
<keyword evidence="6" id="KW-0312">Gluconeogenesis</keyword>
<protein>
    <recommendedName>
        <fullName evidence="5">L-serine ammonia-lyase</fullName>
        <ecNumber evidence="5">4.3.1.17</ecNumber>
    </recommendedName>
</protein>
<dbReference type="GO" id="GO:0004794">
    <property type="term" value="F:threonine deaminase activity"/>
    <property type="evidence" value="ECO:0007669"/>
    <property type="project" value="TreeGrafter"/>
</dbReference>
<evidence type="ECO:0000256" key="9">
    <source>
        <dbReference type="ARBA" id="ARBA00023239"/>
    </source>
</evidence>
<dbReference type="GO" id="GO:0030170">
    <property type="term" value="F:pyridoxal phosphate binding"/>
    <property type="evidence" value="ECO:0007669"/>
    <property type="project" value="InterPro"/>
</dbReference>
<reference evidence="12 13" key="1">
    <citation type="submission" date="2015-07" db="EMBL/GenBank/DDBJ databases">
        <title>Comparative genomics of the Sigatoka disease complex on banana suggests a link between parallel evolutionary changes in Pseudocercospora fijiensis and Pseudocercospora eumusae and increased virulence on the banana host.</title>
        <authorList>
            <person name="Chang T.-C."/>
            <person name="Salvucci A."/>
            <person name="Crous P.W."/>
            <person name="Stergiopoulos I."/>
        </authorList>
    </citation>
    <scope>NUCLEOTIDE SEQUENCE [LARGE SCALE GENOMIC DNA]</scope>
    <source>
        <strain evidence="12 13">CBS 114824</strain>
    </source>
</reference>
<dbReference type="GO" id="GO:0006567">
    <property type="term" value="P:L-threonine catabolic process"/>
    <property type="evidence" value="ECO:0007669"/>
    <property type="project" value="TreeGrafter"/>
</dbReference>
<evidence type="ECO:0000256" key="8">
    <source>
        <dbReference type="ARBA" id="ARBA00022898"/>
    </source>
</evidence>
<dbReference type="PANTHER" id="PTHR48078">
    <property type="entry name" value="THREONINE DEHYDRATASE, MITOCHONDRIAL-RELATED"/>
    <property type="match status" value="1"/>
</dbReference>
<comment type="subcellular location">
    <subcellularLocation>
        <location evidence="2">Cytoplasm</location>
    </subcellularLocation>
</comment>
<dbReference type="SUPFAM" id="SSF53686">
    <property type="entry name" value="Tryptophan synthase beta subunit-like PLP-dependent enzymes"/>
    <property type="match status" value="1"/>
</dbReference>
<evidence type="ECO:0000256" key="6">
    <source>
        <dbReference type="ARBA" id="ARBA00022432"/>
    </source>
</evidence>
<evidence type="ECO:0000256" key="4">
    <source>
        <dbReference type="ARBA" id="ARBA00010869"/>
    </source>
</evidence>
<dbReference type="OrthoDB" id="7773036at2759"/>
<evidence type="ECO:0000313" key="13">
    <source>
        <dbReference type="Proteomes" id="UP000070133"/>
    </source>
</evidence>
<dbReference type="Pfam" id="PF00291">
    <property type="entry name" value="PALP"/>
    <property type="match status" value="1"/>
</dbReference>
<keyword evidence="13" id="KW-1185">Reference proteome</keyword>
<evidence type="ECO:0000256" key="7">
    <source>
        <dbReference type="ARBA" id="ARBA00022490"/>
    </source>
</evidence>
<evidence type="ECO:0000313" key="12">
    <source>
        <dbReference type="EMBL" id="KXS98537.1"/>
    </source>
</evidence>
<gene>
    <name evidence="12" type="ORF">AC578_5499</name>
</gene>